<dbReference type="EMBL" id="OZ034813">
    <property type="protein sequence ID" value="CAL1353001.1"/>
    <property type="molecule type" value="Genomic_DNA"/>
</dbReference>
<feature type="compositionally biased region" description="Low complexity" evidence="1">
    <location>
        <begin position="22"/>
        <end position="41"/>
    </location>
</feature>
<dbReference type="AlphaFoldDB" id="A0AAV2CAU2"/>
<name>A0AAV2CAU2_9ROSI</name>
<keyword evidence="3" id="KW-1185">Reference proteome</keyword>
<evidence type="ECO:0000256" key="1">
    <source>
        <dbReference type="SAM" id="MobiDB-lite"/>
    </source>
</evidence>
<sequence>MDRKDKTVVKALHQSRKKRSGSVDYCSSSDSDPSEGSASESHVSQSKPSPRLGIEHFQQILKGLKTYLSKIAREKRRMHLAMRRRRQSSHFLMLHYMVATQRLSAKSNRIQRKIKVLRNRRISEGLNNFLRSGQYHESIKFLSQLEESDDVSWNIGIAPCACDGHYREDKVVS</sequence>
<evidence type="ECO:0000313" key="2">
    <source>
        <dbReference type="EMBL" id="CAL1353001.1"/>
    </source>
</evidence>
<proteinExistence type="predicted"/>
<protein>
    <submittedName>
        <fullName evidence="2">Uncharacterized protein</fullName>
    </submittedName>
</protein>
<evidence type="ECO:0000313" key="3">
    <source>
        <dbReference type="Proteomes" id="UP001497516"/>
    </source>
</evidence>
<reference evidence="2 3" key="1">
    <citation type="submission" date="2024-04" db="EMBL/GenBank/DDBJ databases">
        <authorList>
            <person name="Fracassetti M."/>
        </authorList>
    </citation>
    <scope>NUCLEOTIDE SEQUENCE [LARGE SCALE GENOMIC DNA]</scope>
</reference>
<organism evidence="2 3">
    <name type="scientific">Linum trigynum</name>
    <dbReference type="NCBI Taxonomy" id="586398"/>
    <lineage>
        <taxon>Eukaryota</taxon>
        <taxon>Viridiplantae</taxon>
        <taxon>Streptophyta</taxon>
        <taxon>Embryophyta</taxon>
        <taxon>Tracheophyta</taxon>
        <taxon>Spermatophyta</taxon>
        <taxon>Magnoliopsida</taxon>
        <taxon>eudicotyledons</taxon>
        <taxon>Gunneridae</taxon>
        <taxon>Pentapetalae</taxon>
        <taxon>rosids</taxon>
        <taxon>fabids</taxon>
        <taxon>Malpighiales</taxon>
        <taxon>Linaceae</taxon>
        <taxon>Linum</taxon>
    </lineage>
</organism>
<gene>
    <name evidence="2" type="ORF">LTRI10_LOCUS930</name>
</gene>
<feature type="region of interest" description="Disordered" evidence="1">
    <location>
        <begin position="1"/>
        <end position="52"/>
    </location>
</feature>
<dbReference type="Proteomes" id="UP001497516">
    <property type="component" value="Chromosome 1"/>
</dbReference>
<accession>A0AAV2CAU2</accession>